<feature type="compositionally biased region" description="Pro residues" evidence="7">
    <location>
        <begin position="1456"/>
        <end position="1474"/>
    </location>
</feature>
<protein>
    <recommendedName>
        <fullName evidence="16">Transmembrane protein</fullName>
    </recommendedName>
</protein>
<keyword evidence="5 8" id="KW-1133">Transmembrane helix</keyword>
<keyword evidence="3 8" id="KW-0812">Transmembrane</keyword>
<keyword evidence="6 8" id="KW-0472">Membrane</keyword>
<feature type="compositionally biased region" description="Basic residues" evidence="7">
    <location>
        <begin position="1414"/>
        <end position="1423"/>
    </location>
</feature>
<dbReference type="Proteomes" id="UP000494206">
    <property type="component" value="Unassembled WGS sequence"/>
</dbReference>
<comment type="subcellular location">
    <subcellularLocation>
        <location evidence="1">Membrane</location>
        <topology evidence="1">Single-pass type I membrane protein</topology>
    </subcellularLocation>
</comment>
<evidence type="ECO:0000256" key="6">
    <source>
        <dbReference type="ARBA" id="ARBA00023136"/>
    </source>
</evidence>
<feature type="compositionally biased region" description="Low complexity" evidence="7">
    <location>
        <begin position="1359"/>
        <end position="1374"/>
    </location>
</feature>
<dbReference type="PANTHER" id="PTHR22050:SF0">
    <property type="entry name" value="TRANSMEMBRANE PROTEIN 131 HOMOLOG"/>
    <property type="match status" value="1"/>
</dbReference>
<feature type="compositionally biased region" description="Basic and acidic residues" evidence="7">
    <location>
        <begin position="1765"/>
        <end position="1775"/>
    </location>
</feature>
<gene>
    <name evidence="14" type="ORF">CBOVIS_LOCUS6050</name>
</gene>
<evidence type="ECO:0000256" key="7">
    <source>
        <dbReference type="SAM" id="MobiDB-lite"/>
    </source>
</evidence>
<feature type="region of interest" description="Disordered" evidence="7">
    <location>
        <begin position="1321"/>
        <end position="1493"/>
    </location>
</feature>
<feature type="compositionally biased region" description="Basic and acidic residues" evidence="7">
    <location>
        <begin position="1424"/>
        <end position="1449"/>
    </location>
</feature>
<organism evidence="14 15">
    <name type="scientific">Caenorhabditis bovis</name>
    <dbReference type="NCBI Taxonomy" id="2654633"/>
    <lineage>
        <taxon>Eukaryota</taxon>
        <taxon>Metazoa</taxon>
        <taxon>Ecdysozoa</taxon>
        <taxon>Nematoda</taxon>
        <taxon>Chromadorea</taxon>
        <taxon>Rhabditida</taxon>
        <taxon>Rhabditina</taxon>
        <taxon>Rhabditomorpha</taxon>
        <taxon>Rhabditoidea</taxon>
        <taxon>Rhabditidae</taxon>
        <taxon>Peloderinae</taxon>
        <taxon>Caenorhabditis</taxon>
    </lineage>
</organism>
<comment type="caution">
    <text evidence="14">The sequence shown here is derived from an EMBL/GenBank/DDBJ whole genome shotgun (WGS) entry which is preliminary data.</text>
</comment>
<dbReference type="InterPro" id="IPR055436">
    <property type="entry name" value="Ig_TMEM131L_4"/>
</dbReference>
<evidence type="ECO:0000259" key="12">
    <source>
        <dbReference type="Pfam" id="PF24499"/>
    </source>
</evidence>
<dbReference type="Gene3D" id="2.60.40.10">
    <property type="entry name" value="Immunoglobulins"/>
    <property type="match status" value="1"/>
</dbReference>
<dbReference type="Pfam" id="PF24495">
    <property type="entry name" value="Ig_TMEM131_2"/>
    <property type="match status" value="1"/>
</dbReference>
<keyword evidence="4 9" id="KW-0732">Signal</keyword>
<feature type="transmembrane region" description="Helical" evidence="8">
    <location>
        <begin position="1289"/>
        <end position="1309"/>
    </location>
</feature>
<proteinExistence type="inferred from homology"/>
<feature type="domain" description="TMEM131 second Ig-like" evidence="11">
    <location>
        <begin position="207"/>
        <end position="299"/>
    </location>
</feature>
<feature type="region of interest" description="Disordered" evidence="7">
    <location>
        <begin position="1755"/>
        <end position="1775"/>
    </location>
</feature>
<evidence type="ECO:0000259" key="13">
    <source>
        <dbReference type="Pfam" id="PF24501"/>
    </source>
</evidence>
<evidence type="ECO:0000259" key="10">
    <source>
        <dbReference type="Pfam" id="PF12371"/>
    </source>
</evidence>
<evidence type="ECO:0000256" key="1">
    <source>
        <dbReference type="ARBA" id="ARBA00004479"/>
    </source>
</evidence>
<evidence type="ECO:0000313" key="14">
    <source>
        <dbReference type="EMBL" id="CAB3403597.1"/>
    </source>
</evidence>
<reference evidence="14 15" key="1">
    <citation type="submission" date="2020-04" db="EMBL/GenBank/DDBJ databases">
        <authorList>
            <person name="Laetsch R D."/>
            <person name="Stevens L."/>
            <person name="Kumar S."/>
            <person name="Blaxter L. M."/>
        </authorList>
    </citation>
    <scope>NUCLEOTIDE SEQUENCE [LARGE SCALE GENOMIC DNA]</scope>
</reference>
<feature type="compositionally biased region" description="Acidic residues" evidence="7">
    <location>
        <begin position="1586"/>
        <end position="1606"/>
    </location>
</feature>
<evidence type="ECO:0000256" key="4">
    <source>
        <dbReference type="ARBA" id="ARBA00022729"/>
    </source>
</evidence>
<feature type="signal peptide" evidence="9">
    <location>
        <begin position="1"/>
        <end position="36"/>
    </location>
</feature>
<evidence type="ECO:0008006" key="16">
    <source>
        <dbReference type="Google" id="ProtNLM"/>
    </source>
</evidence>
<keyword evidence="15" id="KW-1185">Reference proteome</keyword>
<dbReference type="InterPro" id="IPR055437">
    <property type="entry name" value="TMEM131L_Ig_5"/>
</dbReference>
<dbReference type="InterPro" id="IPR022113">
    <property type="entry name" value="TMEM131L_N"/>
</dbReference>
<feature type="region of interest" description="Disordered" evidence="7">
    <location>
        <begin position="1565"/>
        <end position="1662"/>
    </location>
</feature>
<feature type="chain" id="PRO_5035852632" description="Transmembrane protein" evidence="9">
    <location>
        <begin position="37"/>
        <end position="1775"/>
    </location>
</feature>
<feature type="domain" description="TMEM131L fourth Ig-like" evidence="12">
    <location>
        <begin position="864"/>
        <end position="1013"/>
    </location>
</feature>
<dbReference type="EMBL" id="CADEPM010000003">
    <property type="protein sequence ID" value="CAB3403597.1"/>
    <property type="molecule type" value="Genomic_DNA"/>
</dbReference>
<dbReference type="InterPro" id="IPR013783">
    <property type="entry name" value="Ig-like_fold"/>
</dbReference>
<dbReference type="GO" id="GO:0016020">
    <property type="term" value="C:membrane"/>
    <property type="evidence" value="ECO:0007669"/>
    <property type="project" value="UniProtKB-SubCell"/>
</dbReference>
<sequence length="1775" mass="198540">MLLRHTNVFHSLSIGRTPVVLSALILLVVLLSTSLAEQQTWTVPDDGAALAHEIPVLHTAFVQIGEELHYISNQLHADRVQHLPVLETVKMDDESLKVVSVADAKMPVQLEPSMLDFGENSVGTVQNKVIYLRNTHNEEIGLDAVVVNSIEFQASFYKKLTLAPLETTPINVAFLPREVGKREGQVNFYTSAGIFGYKVVGNCISNPYRIAPFAGLRVPMNSTITKPIVLYNPHHFAISVNEISSSGGNVHVEMPYTIDDIDAEEMPQLWHIRPFQSKHVANMVLVGAMTENSTAFVRMAVKPADPEVNEEIDDIYLTLPFEVTLSRGVYSTSEMLDFGLLRNDERSNPLVFSVFQFKLGSRLEFETLYVEKGDHTGIYMEFASHPPIAVMPPTRTALTTGPVTDLVKVYFDASKLDFGGKPTAMKRYTGSIIAVSRGGNYNLSIPFKAEVFKGDIIPVGNDLALQEDLRPPHQRTIRLENRLPFDIAIWNVSLSSNAQSHFSVRLLNQVIAISSGDIGPAFVLKYNKKVPNDFANGFVYVQTNASTFRLKIDKYNGKMNIELTSVDKDRFDFGYVERNDTRSIRFIVWNHNNAQMKLHKLAVPSRDAYRLYEVGQLKVGNLFNDVSNDERIEYVQATDVEVAPNSGIVFDLELKVPFDGAVCNDHILFETEFESKLFPVTYHVSTGSLQSIPDEFSFGLTSPARLVYRTLQVFNSFTEDMTVIRLSTLNRDPRIFFELFDQYQPPVLRSGRLTNLGRVMFTPRVPCAEEYCYLGFPISVNDTSEPDGVSDGQWFVHGLQLPANLAEVDAYLYKKQRAKFEALVASGKHRVNTTIVLDTDKAKNIKIKTSAEMVWPRLLTRNSITFPNTALGNFTIMNLTLANPSNLPVAIQVIPLVIYPDAENLVELFRPYLQSPLTEHVEMNETLMFSLRDTELFTLKPDSPIPALREELERIIPVNGIPRFTLSMLLKPHMKVRLRVGFLPTDYQLRSSLLLIRNNLTVIEPVVVYGRGAKIGVRVENAEARSSKPLLFEIRHDHLSDCNNPKRKKCTFKDRNATESEEKELLALPALEAEYALKEKVLIEVFNGTLRSLMHKLHSTLTVRRPFNVYNTGDVEFTVTNMSINSVSCENRGFRILNCYPFRLLPNESYALDIAYTPDFLATTNEADLQLYMHMNGSAWLFPLAATVPADMLAKCHQALPRPPFENMMYYSCVTALIFCLVCVLACAYLEGDRTIACAIRQQFATPRHVFDLNNLTKKEPEATTLDDNKPEWKERAPSTLRAANDASVISRITVQIANWVVLAVYYVLKPLIIRRNNAAEVPTPTKPGKPKKKKKNPVTLIKQTTEDESDASVRTDVTNNNKKTSTTTTTALTPKPPPAKVSKSPKAHVQSKNRKKSVEQTKLATVSRDSSRHSGKSRQQNKKKAEPEPEPEDARMKEKENKTKEVKKVSRQRPPRTPSPPSEPEPPPEPEPQPQLHAQPQPQLVPNNIPAAPINYTDPSVIAAFQEFMLNGGTPMYAPNPAVWNSAAAAAAMPFLNVGMPWGFGTTMTLDQLYLIQQQVMQQPEYPPPPVTPTPVAATSSENVSDAEEAPDWADEEVNASDAEADFSTMAAATRFMDDEDDDRRKRSSSVASSVTSTLSRRLDHATQQVQSRRLTIGSEKKDRVVDPFTSFDQPPAQQGLYGIDSGLSSLWSSSTSSDVPTVSSEPVNSIWGGVNSTTATNSMFSDFGNHEFGNTMFTGREFNLWSDSKFDPTTAWANLGKPDNPEEPEKDKK</sequence>
<evidence type="ECO:0000256" key="8">
    <source>
        <dbReference type="SAM" id="Phobius"/>
    </source>
</evidence>
<feature type="compositionally biased region" description="Basic residues" evidence="7">
    <location>
        <begin position="1384"/>
        <end position="1396"/>
    </location>
</feature>
<feature type="domain" description="TMEM131L fifth Ig-like" evidence="13">
    <location>
        <begin position="1111"/>
        <end position="1174"/>
    </location>
</feature>
<feature type="compositionally biased region" description="Low complexity" evidence="7">
    <location>
        <begin position="1630"/>
        <end position="1641"/>
    </location>
</feature>
<feature type="transmembrane region" description="Helical" evidence="8">
    <location>
        <begin position="1208"/>
        <end position="1230"/>
    </location>
</feature>
<dbReference type="PANTHER" id="PTHR22050">
    <property type="entry name" value="RW1 PROTEIN HOMOLOG"/>
    <property type="match status" value="1"/>
</dbReference>
<dbReference type="InterPro" id="IPR039877">
    <property type="entry name" value="TMEM131-like"/>
</dbReference>
<dbReference type="OrthoDB" id="168404at2759"/>
<dbReference type="Pfam" id="PF12371">
    <property type="entry name" value="TMEM131_like_N"/>
    <property type="match status" value="1"/>
</dbReference>
<evidence type="ECO:0000313" key="15">
    <source>
        <dbReference type="Proteomes" id="UP000494206"/>
    </source>
</evidence>
<evidence type="ECO:0000256" key="2">
    <source>
        <dbReference type="ARBA" id="ARBA00006682"/>
    </source>
</evidence>
<dbReference type="Pfam" id="PF24501">
    <property type="entry name" value="Ig_TMEM131L_5"/>
    <property type="match status" value="1"/>
</dbReference>
<evidence type="ECO:0000256" key="3">
    <source>
        <dbReference type="ARBA" id="ARBA00022692"/>
    </source>
</evidence>
<name>A0A8S1EN56_9PELO</name>
<feature type="domain" description="Transmembrane protein 131-like N-terminal" evidence="10">
    <location>
        <begin position="108"/>
        <end position="190"/>
    </location>
</feature>
<evidence type="ECO:0000259" key="11">
    <source>
        <dbReference type="Pfam" id="PF24495"/>
    </source>
</evidence>
<accession>A0A8S1EN56</accession>
<dbReference type="Pfam" id="PF24499">
    <property type="entry name" value="Ig_TMEM131L_4"/>
    <property type="match status" value="1"/>
</dbReference>
<dbReference type="InterPro" id="IPR056311">
    <property type="entry name" value="TMEM131_Ig_2"/>
</dbReference>
<evidence type="ECO:0000256" key="5">
    <source>
        <dbReference type="ARBA" id="ARBA00022989"/>
    </source>
</evidence>
<comment type="similarity">
    <text evidence="2">Belongs to the TMEM131 family.</text>
</comment>
<evidence type="ECO:0000256" key="9">
    <source>
        <dbReference type="SAM" id="SignalP"/>
    </source>
</evidence>